<dbReference type="Proteomes" id="UP000305654">
    <property type="component" value="Unassembled WGS sequence"/>
</dbReference>
<dbReference type="EMBL" id="VCDI01000004">
    <property type="protein sequence ID" value="TLU72167.1"/>
    <property type="molecule type" value="Genomic_DNA"/>
</dbReference>
<dbReference type="OrthoDB" id="9778305at2"/>
<dbReference type="Gene3D" id="3.60.15.10">
    <property type="entry name" value="Ribonuclease Z/Hydroxyacylglutathione hydrolase-like"/>
    <property type="match status" value="1"/>
</dbReference>
<dbReference type="UniPathway" id="UPA00539"/>
<evidence type="ECO:0000256" key="6">
    <source>
        <dbReference type="HAMAP-Rule" id="MF_00653"/>
    </source>
</evidence>
<evidence type="ECO:0000256" key="1">
    <source>
        <dbReference type="ARBA" id="ARBA00004886"/>
    </source>
</evidence>
<dbReference type="SUPFAM" id="SSF56281">
    <property type="entry name" value="Metallo-hydrolase/oxidoreductase"/>
    <property type="match status" value="1"/>
</dbReference>
<evidence type="ECO:0000256" key="4">
    <source>
        <dbReference type="ARBA" id="ARBA00022448"/>
    </source>
</evidence>
<dbReference type="GO" id="GO:0018189">
    <property type="term" value="P:pyrroloquinoline quinone biosynthetic process"/>
    <property type="evidence" value="ECO:0007669"/>
    <property type="project" value="UniProtKB-UniRule"/>
</dbReference>
<dbReference type="NCBIfam" id="TIGR02108">
    <property type="entry name" value="PQQ_syn_pqqB"/>
    <property type="match status" value="1"/>
</dbReference>
<evidence type="ECO:0000256" key="5">
    <source>
        <dbReference type="ARBA" id="ARBA00022905"/>
    </source>
</evidence>
<accession>A0A5R9J6Q3</accession>
<dbReference type="AlphaFoldDB" id="A0A5R9J6Q3"/>
<proteinExistence type="inferred from homology"/>
<evidence type="ECO:0000256" key="3">
    <source>
        <dbReference type="ARBA" id="ARBA00015084"/>
    </source>
</evidence>
<organism evidence="8 9">
    <name type="scientific">Lichenicoccus roseus</name>
    <dbReference type="NCBI Taxonomy" id="2683649"/>
    <lineage>
        <taxon>Bacteria</taxon>
        <taxon>Pseudomonadati</taxon>
        <taxon>Pseudomonadota</taxon>
        <taxon>Alphaproteobacteria</taxon>
        <taxon>Acetobacterales</taxon>
        <taxon>Acetobacteraceae</taxon>
        <taxon>Lichenicoccus</taxon>
    </lineage>
</organism>
<feature type="domain" description="Metallo-beta-lactamase" evidence="7">
    <location>
        <begin position="51"/>
        <end position="274"/>
    </location>
</feature>
<comment type="caution">
    <text evidence="8">The sequence shown here is derived from an EMBL/GenBank/DDBJ whole genome shotgun (WGS) entry which is preliminary data.</text>
</comment>
<comment type="function">
    <text evidence="6">May be involved in the transport of PQQ or its precursor to the periplasm.</text>
</comment>
<evidence type="ECO:0000313" key="9">
    <source>
        <dbReference type="Proteomes" id="UP000305654"/>
    </source>
</evidence>
<comment type="similarity">
    <text evidence="2 6">Belongs to the PqqB family.</text>
</comment>
<dbReference type="Pfam" id="PF12706">
    <property type="entry name" value="Lactamase_B_2"/>
    <property type="match status" value="1"/>
</dbReference>
<dbReference type="InterPro" id="IPR001279">
    <property type="entry name" value="Metallo-B-lactamas"/>
</dbReference>
<evidence type="ECO:0000259" key="7">
    <source>
        <dbReference type="Pfam" id="PF12706"/>
    </source>
</evidence>
<evidence type="ECO:0000313" key="8">
    <source>
        <dbReference type="EMBL" id="TLU72167.1"/>
    </source>
</evidence>
<comment type="pathway">
    <text evidence="1 6">Cofactor biosynthesis; pyrroloquinoline quinone biosynthesis.</text>
</comment>
<keyword evidence="9" id="KW-1185">Reference proteome</keyword>
<dbReference type="RefSeq" id="WP_138326573.1">
    <property type="nucleotide sequence ID" value="NZ_VCDI01000004.1"/>
</dbReference>
<dbReference type="InterPro" id="IPR011842">
    <property type="entry name" value="PQQ_synth_PqqB"/>
</dbReference>
<protein>
    <recommendedName>
        <fullName evidence="3 6">Coenzyme PQQ synthesis protein B</fullName>
    </recommendedName>
    <alternativeName>
        <fullName evidence="6">Pyrroloquinoline quinone biosynthesis protein B</fullName>
    </alternativeName>
</protein>
<dbReference type="HAMAP" id="MF_00653">
    <property type="entry name" value="PQQ_syn_PqqB"/>
    <property type="match status" value="1"/>
</dbReference>
<reference evidence="8 9" key="1">
    <citation type="submission" date="2019-05" db="EMBL/GenBank/DDBJ databases">
        <authorList>
            <person name="Pankratov T."/>
            <person name="Grouzdev D."/>
        </authorList>
    </citation>
    <scope>NUCLEOTIDE SEQUENCE [LARGE SCALE GENOMIC DNA]</scope>
    <source>
        <strain evidence="8 9">KEBCLARHB70R</strain>
    </source>
</reference>
<keyword evidence="5 6" id="KW-0884">PQQ biosynthesis</keyword>
<name>A0A5R9J6Q3_9PROT</name>
<gene>
    <name evidence="6 8" type="primary">pqqB</name>
    <name evidence="8" type="ORF">FE263_13700</name>
</gene>
<dbReference type="InterPro" id="IPR036866">
    <property type="entry name" value="RibonucZ/Hydroxyglut_hydro"/>
</dbReference>
<sequence>MIEAIVLGAGAGGGFPQWNSDAQGCRRARAGDTLAPPATQASVAVSGDGRHWFLLNAAPDLRIQIERTPALHPNGGIRSTPIAGVVLTGAEVDTVTGLLSLRERQAFTILATAPVLARLDANPIFEVLARDVVPRVAIRPGHAAQLTLIDGAPSGLQVTAFAVPGKVPLYAEGALFEPDSAIEDGETVGLEITDGTRRLLYIPGCAMVTPSLRSRLDGADCVFFDATLWQDDEMIRAGLGAKTGQRMGHMSVSGPGGVIDSFRDLSIRQRILIHLNNSNPLLLADSEERRIAADAGWTVAHDGMKVTP</sequence>
<keyword evidence="4 6" id="KW-0813">Transport</keyword>
<evidence type="ECO:0000256" key="2">
    <source>
        <dbReference type="ARBA" id="ARBA00008481"/>
    </source>
</evidence>